<reference evidence="2 3" key="1">
    <citation type="journal article" date="2019" name="Int. J. Syst. Evol. Microbiol.">
        <title>The Global Catalogue of Microorganisms (GCM) 10K type strain sequencing project: providing services to taxonomists for standard genome sequencing and annotation.</title>
        <authorList>
            <consortium name="The Broad Institute Genomics Platform"/>
            <consortium name="The Broad Institute Genome Sequencing Center for Infectious Disease"/>
            <person name="Wu L."/>
            <person name="Ma J."/>
        </authorList>
    </citation>
    <scope>NUCLEOTIDE SEQUENCE [LARGE SCALE GENOMIC DNA]</scope>
    <source>
        <strain evidence="2 3">JCM 12389</strain>
    </source>
</reference>
<keyword evidence="1" id="KW-0812">Transmembrane</keyword>
<accession>A0ABN1BCQ7</accession>
<name>A0ABN1BCQ7_9BACI</name>
<keyword evidence="3" id="KW-1185">Reference proteome</keyword>
<organism evidence="2 3">
    <name type="scientific">Salinibacillus aidingensis</name>
    <dbReference type="NCBI Taxonomy" id="237684"/>
    <lineage>
        <taxon>Bacteria</taxon>
        <taxon>Bacillati</taxon>
        <taxon>Bacillota</taxon>
        <taxon>Bacilli</taxon>
        <taxon>Bacillales</taxon>
        <taxon>Bacillaceae</taxon>
        <taxon>Salinibacillus</taxon>
    </lineage>
</organism>
<dbReference type="PANTHER" id="PTHR31446:SF29">
    <property type="entry name" value="ACID PHOSPHATASE_VANADIUM-DEPENDENT HALOPEROXIDASE-RELATED PROTEIN"/>
    <property type="match status" value="1"/>
</dbReference>
<protein>
    <submittedName>
        <fullName evidence="2">Divergent PAP2 family protein</fullName>
    </submittedName>
</protein>
<feature type="transmembrane region" description="Helical" evidence="1">
    <location>
        <begin position="63"/>
        <end position="80"/>
    </location>
</feature>
<dbReference type="Pfam" id="PF02681">
    <property type="entry name" value="DUF212"/>
    <property type="match status" value="1"/>
</dbReference>
<keyword evidence="1" id="KW-0472">Membrane</keyword>
<dbReference type="Proteomes" id="UP001500880">
    <property type="component" value="Unassembled WGS sequence"/>
</dbReference>
<evidence type="ECO:0000313" key="3">
    <source>
        <dbReference type="Proteomes" id="UP001500880"/>
    </source>
</evidence>
<keyword evidence="1" id="KW-1133">Transmembrane helix</keyword>
<evidence type="ECO:0000256" key="1">
    <source>
        <dbReference type="SAM" id="Phobius"/>
    </source>
</evidence>
<dbReference type="EMBL" id="BAAADO010000004">
    <property type="protein sequence ID" value="GAA0494491.1"/>
    <property type="molecule type" value="Genomic_DNA"/>
</dbReference>
<dbReference type="RefSeq" id="WP_343840754.1">
    <property type="nucleotide sequence ID" value="NZ_BAAADO010000004.1"/>
</dbReference>
<sequence>MVISYPILAALLASLLAQVIKIPLHYIKKREWKFELFFSTGGMPSSHTATVVSLTTAMALTEGIQSNAFAISLILTIIVMHDATGVRRQAGQHAVALNQMAKDFQQLVGTLKHHNLNNYEKREQLKELLGHKPLEVFFGALFGLIVGLILYSFYPFPKA</sequence>
<gene>
    <name evidence="2" type="ORF">GCM10008986_21360</name>
</gene>
<evidence type="ECO:0000313" key="2">
    <source>
        <dbReference type="EMBL" id="GAA0494491.1"/>
    </source>
</evidence>
<proteinExistence type="predicted"/>
<dbReference type="PANTHER" id="PTHR31446">
    <property type="entry name" value="ACID PHOSPHATASE/VANADIUM-DEPENDENT HALOPEROXIDASE-RELATED PROTEIN"/>
    <property type="match status" value="1"/>
</dbReference>
<feature type="transmembrane region" description="Helical" evidence="1">
    <location>
        <begin position="136"/>
        <end position="154"/>
    </location>
</feature>
<dbReference type="InterPro" id="IPR003832">
    <property type="entry name" value="DUF212"/>
</dbReference>
<comment type="caution">
    <text evidence="2">The sequence shown here is derived from an EMBL/GenBank/DDBJ whole genome shotgun (WGS) entry which is preliminary data.</text>
</comment>